<organism evidence="3 4">
    <name type="scientific">Nocardia nova SH22a</name>
    <dbReference type="NCBI Taxonomy" id="1415166"/>
    <lineage>
        <taxon>Bacteria</taxon>
        <taxon>Bacillati</taxon>
        <taxon>Actinomycetota</taxon>
        <taxon>Actinomycetes</taxon>
        <taxon>Mycobacteriales</taxon>
        <taxon>Nocardiaceae</taxon>
        <taxon>Nocardia</taxon>
    </lineage>
</organism>
<dbReference type="Proteomes" id="UP000019150">
    <property type="component" value="Chromosome"/>
</dbReference>
<gene>
    <name evidence="3" type="ORF">NONO_c16880</name>
</gene>
<evidence type="ECO:0000313" key="4">
    <source>
        <dbReference type="Proteomes" id="UP000019150"/>
    </source>
</evidence>
<evidence type="ECO:0000256" key="1">
    <source>
        <dbReference type="SAM" id="MobiDB-lite"/>
    </source>
</evidence>
<feature type="signal peptide" evidence="2">
    <location>
        <begin position="1"/>
        <end position="15"/>
    </location>
</feature>
<keyword evidence="2" id="KW-0732">Signal</keyword>
<dbReference type="PATRIC" id="fig|1415166.3.peg.1717"/>
<dbReference type="AlphaFoldDB" id="W5TBH0"/>
<sequence>MRTASLLALPMFAVAAAGCSGNVPWPDKPPTTVPGATGYTIVETVPPTGTETEAGMNTELRARSCRDMLPTLDRLRDNDPAAASKSAEDAIAELSENPEWWSLSQADRDAKAAGIRDAATGQCPG</sequence>
<reference evidence="3 4" key="1">
    <citation type="journal article" date="2014" name="Appl. Environ. Microbiol.">
        <title>Insights into the Microbial Degradation of Rubber and Gutta-Percha by Analysis of the Complete Genome of Nocardia nova SH22a.</title>
        <authorList>
            <person name="Luo Q."/>
            <person name="Hiessl S."/>
            <person name="Poehlein A."/>
            <person name="Daniel R."/>
            <person name="Steinbuchel A."/>
        </authorList>
    </citation>
    <scope>NUCLEOTIDE SEQUENCE [LARGE SCALE GENOMIC DNA]</scope>
    <source>
        <strain evidence="3">SH22a</strain>
    </source>
</reference>
<evidence type="ECO:0000256" key="2">
    <source>
        <dbReference type="SAM" id="SignalP"/>
    </source>
</evidence>
<evidence type="ECO:0000313" key="3">
    <source>
        <dbReference type="EMBL" id="AHH16489.1"/>
    </source>
</evidence>
<dbReference type="STRING" id="1415166.NONO_c16880"/>
<name>W5TBH0_9NOCA</name>
<dbReference type="eggNOG" id="ENOG5031GN2">
    <property type="taxonomic scope" value="Bacteria"/>
</dbReference>
<dbReference type="KEGG" id="nno:NONO_c16880"/>
<feature type="chain" id="PRO_5004873104" description="DUF732 domain-containing protein" evidence="2">
    <location>
        <begin position="16"/>
        <end position="125"/>
    </location>
</feature>
<dbReference type="HOGENOM" id="CLU_1990327_0_0_11"/>
<dbReference type="PROSITE" id="PS51257">
    <property type="entry name" value="PROKAR_LIPOPROTEIN"/>
    <property type="match status" value="1"/>
</dbReference>
<dbReference type="EMBL" id="CP006850">
    <property type="protein sequence ID" value="AHH16489.1"/>
    <property type="molecule type" value="Genomic_DNA"/>
</dbReference>
<proteinExistence type="predicted"/>
<keyword evidence="4" id="KW-1185">Reference proteome</keyword>
<evidence type="ECO:0008006" key="5">
    <source>
        <dbReference type="Google" id="ProtNLM"/>
    </source>
</evidence>
<accession>W5TBH0</accession>
<feature type="region of interest" description="Disordered" evidence="1">
    <location>
        <begin position="96"/>
        <end position="125"/>
    </location>
</feature>
<protein>
    <recommendedName>
        <fullName evidence="5">DUF732 domain-containing protein</fullName>
    </recommendedName>
</protein>